<evidence type="ECO:0000256" key="8">
    <source>
        <dbReference type="SAM" id="MobiDB-lite"/>
    </source>
</evidence>
<sequence length="272" mass="30994">MFRFITVFLGCWLISTFSLATPWESFTTPSTQPTQSIGSYANGCLAGADTLPLQGEGYQVIRPQRQRHYAHPNTITFIQSLAKELQEKGMPRILIADIAMARGGLFSFGHSSHQTGLDIDVWLRVTRLPLSEKELENPRATSVVDIPNYRINSHWKPYHFDLVKSSAIKEDVARIFVHPVIKEVLCATETQNDREWLRKVRPWFGHHSHMHIRLKCSEEDIHCIEQAQPPEGDGCGEELASWKPKKGQPADKPNYIKKAKKKPELCQALLRE</sequence>
<evidence type="ECO:0000256" key="3">
    <source>
        <dbReference type="ARBA" id="ARBA00022729"/>
    </source>
</evidence>
<evidence type="ECO:0000313" key="10">
    <source>
        <dbReference type="EMBL" id="MFA0569562.1"/>
    </source>
</evidence>
<proteinExistence type="predicted"/>
<dbReference type="Pfam" id="PF03411">
    <property type="entry name" value="Peptidase_M74"/>
    <property type="match status" value="1"/>
</dbReference>
<dbReference type="Proteomes" id="UP001570417">
    <property type="component" value="Unassembled WGS sequence"/>
</dbReference>
<evidence type="ECO:0000256" key="4">
    <source>
        <dbReference type="ARBA" id="ARBA00022764"/>
    </source>
</evidence>
<feature type="chain" id="PRO_5047419419" evidence="9">
    <location>
        <begin position="21"/>
        <end position="272"/>
    </location>
</feature>
<name>A0ABV4NEG0_9VIBR</name>
<keyword evidence="11" id="KW-1185">Reference proteome</keyword>
<keyword evidence="1" id="KW-0645">Protease</keyword>
<accession>A0ABV4NEG0</accession>
<dbReference type="EC" id="3.4.-.-" evidence="10"/>
<evidence type="ECO:0000256" key="2">
    <source>
        <dbReference type="ARBA" id="ARBA00022723"/>
    </source>
</evidence>
<keyword evidence="5 10" id="KW-0378">Hydrolase</keyword>
<evidence type="ECO:0000256" key="1">
    <source>
        <dbReference type="ARBA" id="ARBA00022670"/>
    </source>
</evidence>
<dbReference type="NCBIfam" id="NF006947">
    <property type="entry name" value="PRK09429.1"/>
    <property type="match status" value="1"/>
</dbReference>
<dbReference type="EMBL" id="JBFRUW010000055">
    <property type="protein sequence ID" value="MFA0569562.1"/>
    <property type="molecule type" value="Genomic_DNA"/>
</dbReference>
<keyword evidence="4" id="KW-0574">Periplasm</keyword>
<gene>
    <name evidence="10" type="primary">mepA</name>
    <name evidence="10" type="ORF">AB4566_14920</name>
</gene>
<feature type="region of interest" description="Disordered" evidence="8">
    <location>
        <begin position="228"/>
        <end position="257"/>
    </location>
</feature>
<comment type="caution">
    <text evidence="10">The sequence shown here is derived from an EMBL/GenBank/DDBJ whole genome shotgun (WGS) entry which is preliminary data.</text>
</comment>
<protein>
    <submittedName>
        <fullName evidence="10">Penicillin-insensitive murein endopeptidase</fullName>
        <ecNumber evidence="10">3.4.-.-</ecNumber>
    </submittedName>
</protein>
<dbReference type="InterPro" id="IPR009045">
    <property type="entry name" value="Zn_M74/Hedgehog-like"/>
</dbReference>
<evidence type="ECO:0000256" key="6">
    <source>
        <dbReference type="ARBA" id="ARBA00022833"/>
    </source>
</evidence>
<evidence type="ECO:0000256" key="9">
    <source>
        <dbReference type="SAM" id="SignalP"/>
    </source>
</evidence>
<dbReference type="InterPro" id="IPR005073">
    <property type="entry name" value="Peptidase_M74"/>
</dbReference>
<keyword evidence="7" id="KW-0482">Metalloprotease</keyword>
<evidence type="ECO:0000256" key="5">
    <source>
        <dbReference type="ARBA" id="ARBA00022801"/>
    </source>
</evidence>
<dbReference type="RefSeq" id="WP_372266719.1">
    <property type="nucleotide sequence ID" value="NZ_JBFRUW010000055.1"/>
</dbReference>
<keyword evidence="3 9" id="KW-0732">Signal</keyword>
<evidence type="ECO:0000256" key="7">
    <source>
        <dbReference type="ARBA" id="ARBA00023049"/>
    </source>
</evidence>
<evidence type="ECO:0000313" key="11">
    <source>
        <dbReference type="Proteomes" id="UP001570417"/>
    </source>
</evidence>
<dbReference type="Gene3D" id="3.30.1380.10">
    <property type="match status" value="1"/>
</dbReference>
<dbReference type="PIRSF" id="PIRSF018455">
    <property type="entry name" value="MepA"/>
    <property type="match status" value="1"/>
</dbReference>
<feature type="signal peptide" evidence="9">
    <location>
        <begin position="1"/>
        <end position="20"/>
    </location>
</feature>
<dbReference type="GO" id="GO:0016787">
    <property type="term" value="F:hydrolase activity"/>
    <property type="evidence" value="ECO:0007669"/>
    <property type="project" value="UniProtKB-KW"/>
</dbReference>
<reference evidence="10 11" key="1">
    <citation type="journal article" date="2024" name="ISME J.">
        <title>Tailless and filamentous prophages are predominant in marine Vibrio.</title>
        <authorList>
            <person name="Steensen K."/>
            <person name="Seneca J."/>
            <person name="Bartlau N."/>
            <person name="Yu X.A."/>
            <person name="Hussain F.A."/>
            <person name="Polz M.F."/>
        </authorList>
    </citation>
    <scope>NUCLEOTIDE SEQUENCE [LARGE SCALE GENOMIC DNA]</scope>
    <source>
        <strain evidence="10 11">10N.222.51.A1</strain>
    </source>
</reference>
<dbReference type="SUPFAM" id="SSF55166">
    <property type="entry name" value="Hedgehog/DD-peptidase"/>
    <property type="match status" value="1"/>
</dbReference>
<organism evidence="10 11">
    <name type="scientific">Vibrio gallaecicus</name>
    <dbReference type="NCBI Taxonomy" id="552386"/>
    <lineage>
        <taxon>Bacteria</taxon>
        <taxon>Pseudomonadati</taxon>
        <taxon>Pseudomonadota</taxon>
        <taxon>Gammaproteobacteria</taxon>
        <taxon>Vibrionales</taxon>
        <taxon>Vibrionaceae</taxon>
        <taxon>Vibrio</taxon>
    </lineage>
</organism>
<keyword evidence="2" id="KW-0479">Metal-binding</keyword>
<keyword evidence="6" id="KW-0862">Zinc</keyword>